<dbReference type="PANTHER" id="PTHR30061:SF50">
    <property type="entry name" value="MALTOSE_MALTODEXTRIN-BINDING PERIPLASMIC PROTEIN"/>
    <property type="match status" value="1"/>
</dbReference>
<evidence type="ECO:0000256" key="2">
    <source>
        <dbReference type="ARBA" id="ARBA00022448"/>
    </source>
</evidence>
<dbReference type="EMBL" id="JBIBSM010000007">
    <property type="protein sequence ID" value="MFF8277653.1"/>
    <property type="molecule type" value="Genomic_DNA"/>
</dbReference>
<comment type="caution">
    <text evidence="5">The sequence shown here is derived from an EMBL/GenBank/DDBJ whole genome shotgun (WGS) entry which is preliminary data.</text>
</comment>
<keyword evidence="3 4" id="KW-0732">Signal</keyword>
<organism evidence="5 6">
    <name type="scientific">Streptomyces lateritius</name>
    <dbReference type="NCBI Taxonomy" id="67313"/>
    <lineage>
        <taxon>Bacteria</taxon>
        <taxon>Bacillati</taxon>
        <taxon>Actinomycetota</taxon>
        <taxon>Actinomycetes</taxon>
        <taxon>Kitasatosporales</taxon>
        <taxon>Streptomycetaceae</taxon>
        <taxon>Streptomyces</taxon>
    </lineage>
</organism>
<keyword evidence="6" id="KW-1185">Reference proteome</keyword>
<name>A0ABW6YCV0_9ACTN</name>
<dbReference type="PANTHER" id="PTHR30061">
    <property type="entry name" value="MALTOSE-BINDING PERIPLASMIC PROTEIN"/>
    <property type="match status" value="1"/>
</dbReference>
<evidence type="ECO:0000256" key="3">
    <source>
        <dbReference type="ARBA" id="ARBA00022729"/>
    </source>
</evidence>
<keyword evidence="2" id="KW-0813">Transport</keyword>
<dbReference type="RefSeq" id="WP_391934905.1">
    <property type="nucleotide sequence ID" value="NZ_JBIBSM010000007.1"/>
</dbReference>
<sequence length="426" mass="45016">MKRKLIAAIGVAGMMISIAACGGSGKGGDSAGGDVKEITVWLTVDAQNNWPELVKAADDAVTKKHPGIKINHEYYGWPDKNTKLDAVLATDKAPDVVEMGNTEMISYMAKGAFAEVDASKFENSDKWLDALKDSVTYNGKTYGVPYYAGGRVGTWRKDIAAEAGVKAAPKTWAELTAALDAIQKKKGDKFSAWYQPSPDWYAAMSFVYDAGGSIAKQDGETWKANLSSPESIKGLTEYKNIVDKYMHGDKTKDESDRPVVFGQGNAATMFAAGWEGATAADPKSDKVGGLKDKLENFVMPGPSGKNLPVFLGGSDLAIPVKSKAQGVAAEWIAAFTGAEGQKGLVAKGNLPNNKADLAPLKADPATAVPATAAESSWFVPTAPGWGQVEKAQTLKTMLIDIANGKKSVEAAAKDADAAIDKVINTK</sequence>
<accession>A0ABW6YCV0</accession>
<reference evidence="5 6" key="1">
    <citation type="submission" date="2024-10" db="EMBL/GenBank/DDBJ databases">
        <title>The Natural Products Discovery Center: Release of the First 8490 Sequenced Strains for Exploring Actinobacteria Biosynthetic Diversity.</title>
        <authorList>
            <person name="Kalkreuter E."/>
            <person name="Kautsar S.A."/>
            <person name="Yang D."/>
            <person name="Bader C.D."/>
            <person name="Teijaro C.N."/>
            <person name="Fluegel L."/>
            <person name="Davis C.M."/>
            <person name="Simpson J.R."/>
            <person name="Lauterbach L."/>
            <person name="Steele A.D."/>
            <person name="Gui C."/>
            <person name="Meng S."/>
            <person name="Li G."/>
            <person name="Viehrig K."/>
            <person name="Ye F."/>
            <person name="Su P."/>
            <person name="Kiefer A.F."/>
            <person name="Nichols A."/>
            <person name="Cepeda A.J."/>
            <person name="Yan W."/>
            <person name="Fan B."/>
            <person name="Jiang Y."/>
            <person name="Adhikari A."/>
            <person name="Zheng C.-J."/>
            <person name="Schuster L."/>
            <person name="Cowan T.M."/>
            <person name="Smanski M.J."/>
            <person name="Chevrette M.G."/>
            <person name="De Carvalho L.P.S."/>
            <person name="Shen B."/>
        </authorList>
    </citation>
    <scope>NUCLEOTIDE SEQUENCE [LARGE SCALE GENOMIC DNA]</scope>
    <source>
        <strain evidence="5 6">NPDC015755</strain>
    </source>
</reference>
<dbReference type="Gene3D" id="3.40.190.10">
    <property type="entry name" value="Periplasmic binding protein-like II"/>
    <property type="match status" value="2"/>
</dbReference>
<proteinExistence type="inferred from homology"/>
<dbReference type="SUPFAM" id="SSF53850">
    <property type="entry name" value="Periplasmic binding protein-like II"/>
    <property type="match status" value="1"/>
</dbReference>
<dbReference type="InterPro" id="IPR006059">
    <property type="entry name" value="SBP"/>
</dbReference>
<dbReference type="Pfam" id="PF13416">
    <property type="entry name" value="SBP_bac_8"/>
    <property type="match status" value="1"/>
</dbReference>
<evidence type="ECO:0000256" key="1">
    <source>
        <dbReference type="ARBA" id="ARBA00008520"/>
    </source>
</evidence>
<gene>
    <name evidence="5" type="ORF">ACF05T_16310</name>
</gene>
<protein>
    <submittedName>
        <fullName evidence="5">Extracellular solute-binding protein</fullName>
    </submittedName>
</protein>
<evidence type="ECO:0000313" key="6">
    <source>
        <dbReference type="Proteomes" id="UP001603013"/>
    </source>
</evidence>
<dbReference type="PROSITE" id="PS51257">
    <property type="entry name" value="PROKAR_LIPOPROTEIN"/>
    <property type="match status" value="1"/>
</dbReference>
<dbReference type="Proteomes" id="UP001603013">
    <property type="component" value="Unassembled WGS sequence"/>
</dbReference>
<feature type="signal peptide" evidence="4">
    <location>
        <begin position="1"/>
        <end position="19"/>
    </location>
</feature>
<feature type="chain" id="PRO_5047424103" evidence="4">
    <location>
        <begin position="20"/>
        <end position="426"/>
    </location>
</feature>
<evidence type="ECO:0000313" key="5">
    <source>
        <dbReference type="EMBL" id="MFF8277653.1"/>
    </source>
</evidence>
<evidence type="ECO:0000256" key="4">
    <source>
        <dbReference type="SAM" id="SignalP"/>
    </source>
</evidence>
<comment type="similarity">
    <text evidence="1">Belongs to the bacterial solute-binding protein 1 family.</text>
</comment>